<keyword evidence="21" id="KW-1185">Reference proteome</keyword>
<keyword evidence="5" id="KW-1169">Fusion of virus membrane with host cell membrane</keyword>
<evidence type="ECO:0000256" key="2">
    <source>
        <dbReference type="ARBA" id="ARBA00016586"/>
    </source>
</evidence>
<evidence type="ECO:0000256" key="10">
    <source>
        <dbReference type="ARBA" id="ARBA00022870"/>
    </source>
</evidence>
<organism evidence="20 21">
    <name type="scientific">Gierle apodemus virus</name>
    <dbReference type="NCBI Taxonomy" id="2940985"/>
    <lineage>
        <taxon>Viruses</taxon>
        <taxon>Riboviria</taxon>
        <taxon>Orthornavirae</taxon>
        <taxon>Negarnaviricota</taxon>
        <taxon>Haploviricotina</taxon>
        <taxon>Monjiviricetes</taxon>
        <taxon>Mononegavirales</taxon>
        <taxon>Paramyxoviridae</taxon>
        <taxon>Orthoparamyxovirinae</taxon>
        <taxon>Paramorbillivirus</taxon>
        <taxon>Paramorbillivirus gierlense</taxon>
    </lineage>
</organism>
<dbReference type="Pfam" id="PF00523">
    <property type="entry name" value="Fusion_gly"/>
    <property type="match status" value="1"/>
</dbReference>
<dbReference type="GO" id="GO:0020002">
    <property type="term" value="C:host cell plasma membrane"/>
    <property type="evidence" value="ECO:0007669"/>
    <property type="project" value="UniProtKB-SubCell"/>
</dbReference>
<dbReference type="Gene3D" id="2.60.40.1690">
    <property type="entry name" value="Head and neck region of the ectodomain of NDV fusion glycoprotein"/>
    <property type="match status" value="1"/>
</dbReference>
<evidence type="ECO:0000256" key="8">
    <source>
        <dbReference type="ARBA" id="ARBA00022729"/>
    </source>
</evidence>
<dbReference type="GO" id="GO:0055036">
    <property type="term" value="C:virion membrane"/>
    <property type="evidence" value="ECO:0007669"/>
    <property type="project" value="UniProtKB-SubCell"/>
</dbReference>
<keyword evidence="12 18" id="KW-1133">Transmembrane helix</keyword>
<evidence type="ECO:0000256" key="13">
    <source>
        <dbReference type="ARBA" id="ARBA00023054"/>
    </source>
</evidence>
<evidence type="ECO:0000256" key="17">
    <source>
        <dbReference type="ARBA" id="ARBA00023296"/>
    </source>
</evidence>
<evidence type="ECO:0000313" key="21">
    <source>
        <dbReference type="Proteomes" id="UP001247283"/>
    </source>
</evidence>
<dbReference type="GO" id="GO:0019031">
    <property type="term" value="C:viral envelope"/>
    <property type="evidence" value="ECO:0007669"/>
    <property type="project" value="UniProtKB-KW"/>
</dbReference>
<keyword evidence="6" id="KW-1162">Viral penetration into host cytoplasm</keyword>
<evidence type="ECO:0000256" key="19">
    <source>
        <dbReference type="SAM" id="Coils"/>
    </source>
</evidence>
<keyword evidence="16" id="KW-0325">Glycoprotein</keyword>
<dbReference type="InterPro" id="IPR000776">
    <property type="entry name" value="Fusion_F0_Paramyxovir"/>
</dbReference>
<evidence type="ECO:0000256" key="5">
    <source>
        <dbReference type="ARBA" id="ARBA00022521"/>
    </source>
</evidence>
<evidence type="ECO:0000256" key="12">
    <source>
        <dbReference type="ARBA" id="ARBA00022989"/>
    </source>
</evidence>
<dbReference type="Gene3D" id="2.40.490.10">
    <property type="entry name" value="Newcastle disease virus like domain"/>
    <property type="match status" value="1"/>
</dbReference>
<dbReference type="SUPFAM" id="SSF69922">
    <property type="entry name" value="Head and neck region of the ectodomain of NDV fusion glycoprotein"/>
    <property type="match status" value="1"/>
</dbReference>
<keyword evidence="3" id="KW-1168">Fusion of virus membrane with host membrane</keyword>
<feature type="transmembrane region" description="Helical" evidence="18">
    <location>
        <begin position="489"/>
        <end position="508"/>
    </location>
</feature>
<evidence type="ECO:0000256" key="4">
    <source>
        <dbReference type="ARBA" id="ARBA00022511"/>
    </source>
</evidence>
<dbReference type="EMBL" id="OK623356">
    <property type="protein sequence ID" value="UQM99545.1"/>
    <property type="molecule type" value="Viral_cRNA"/>
</dbReference>
<sequence length="543" mass="59398">MNPNCIVFLTLIDVTLSQIHWENLSSIGVFDYGVKDYKLSTPGPNQNLVVKLLPNLQGASSCSQQETENYKRMIRDILIPIKNTIDEIQSALRVYQGEKRFFGVIVATAALGVATAAQITAGMAMENTRINAENIERLKNALKTTNKAVESIRLSQEKTVLAVQGIQDYINKEIVPKVSTLECSVVGLETGLALLRYYSTILTIFGPSLRDPISAKISVQALAQVAGGNIAALMSSLGYSASDLVDAMESGSIYGQIVGVDVDDMIIILNVNYPVITHLEGFQLHELTRISFNQGPEEMVTLVPPYVLTRGYLMSNVDMTGCILTKRSAICSKDQSYPMTGSLQDCLRGNTESCAVSRITGSSVGRFIIYNGNVFANCRAIICRCTDTGAMVAQDSSKLLTYIAEEDCREFVVDGIHVQLGKRKFNPAVYNGTVAVGVVAPVSTLDVSTELGHAMQELNKSKNLLEHSEQILGTMTGLGALWTQGKANAALGVIVIIIIILIGCFFFYKFYKSRRYGSHPHYDEKYRFPSMYGTSNSYVNTIS</sequence>
<evidence type="ECO:0000256" key="6">
    <source>
        <dbReference type="ARBA" id="ARBA00022595"/>
    </source>
</evidence>
<accession>A0AAE9KY29</accession>
<evidence type="ECO:0000256" key="3">
    <source>
        <dbReference type="ARBA" id="ARBA00022506"/>
    </source>
</evidence>
<dbReference type="GO" id="GO:0019064">
    <property type="term" value="P:fusion of virus membrane with host plasma membrane"/>
    <property type="evidence" value="ECO:0007669"/>
    <property type="project" value="UniProtKB-KW"/>
</dbReference>
<keyword evidence="15" id="KW-1015">Disulfide bond</keyword>
<keyword evidence="8" id="KW-0732">Signal</keyword>
<keyword evidence="7 18" id="KW-0812">Transmembrane</keyword>
<comment type="subunit">
    <text evidence="18">Homotrimer of disulfide-linked F1-F2.</text>
</comment>
<dbReference type="GO" id="GO:0046718">
    <property type="term" value="P:symbiont entry into host cell"/>
    <property type="evidence" value="ECO:0007669"/>
    <property type="project" value="UniProtKB-KW"/>
</dbReference>
<proteinExistence type="inferred from homology"/>
<keyword evidence="11 18" id="KW-0261">Viral envelope protein</keyword>
<keyword evidence="17" id="KW-1160">Virus entry into host cell</keyword>
<evidence type="ECO:0000256" key="18">
    <source>
        <dbReference type="RuleBase" id="RU003705"/>
    </source>
</evidence>
<reference evidence="20" key="1">
    <citation type="journal article" date="2022" name="bioRxiv">
        <title>The characterization of multiple novel paramyxovirus species highlights the diverse nature of the subfamily Orthoparamyxovirinae.</title>
        <authorList>
            <person name="Vanmechelen B."/>
            <person name="Meurs S."/>
            <person name="Horemans M."/>
            <person name="Loosen A."/>
            <person name="Maes T.J."/>
            <person name="Laenen L."/>
            <person name="Vergote V."/>
            <person name="Koundouno F.R."/>
            <person name="Magassouba N."/>
            <person name="Konde M.K."/>
            <person name="Conde I.S."/>
            <person name="Carroll M.W."/>
            <person name="Maes P."/>
        </authorList>
    </citation>
    <scope>NUCLEOTIDE SEQUENCE</scope>
    <source>
        <strain evidence="20">BE/Gierle/As/1/2013</strain>
    </source>
</reference>
<keyword evidence="10" id="KW-1043">Host membrane</keyword>
<name>A0AAE9KY29_9MONO</name>
<evidence type="ECO:0000256" key="11">
    <source>
        <dbReference type="ARBA" id="ARBA00022879"/>
    </source>
</evidence>
<gene>
    <name evidence="20" type="primary">F</name>
</gene>
<evidence type="ECO:0000256" key="9">
    <source>
        <dbReference type="ARBA" id="ARBA00022844"/>
    </source>
</evidence>
<comment type="subcellular location">
    <subcellularLocation>
        <location evidence="18">Virion membrane</location>
        <topology evidence="18">Single-pass type I membrane protein</topology>
    </subcellularLocation>
    <subcellularLocation>
        <location evidence="18">Host cell membrane</location>
        <topology evidence="18">Single-pass membrane protein</topology>
    </subcellularLocation>
</comment>
<comment type="similarity">
    <text evidence="1 18">Belongs to the paramyxoviruses fusion glycoprotein family.</text>
</comment>
<keyword evidence="13 19" id="KW-0175">Coiled coil</keyword>
<keyword evidence="4" id="KW-1032">Host cell membrane</keyword>
<protein>
    <recommendedName>
        <fullName evidence="2 18">Fusion glycoprotein F0</fullName>
    </recommendedName>
</protein>
<dbReference type="SUPFAM" id="SSF58069">
    <property type="entry name" value="Virus ectodomain"/>
    <property type="match status" value="1"/>
</dbReference>
<evidence type="ECO:0000256" key="1">
    <source>
        <dbReference type="ARBA" id="ARBA00008211"/>
    </source>
</evidence>
<evidence type="ECO:0000256" key="7">
    <source>
        <dbReference type="ARBA" id="ARBA00022692"/>
    </source>
</evidence>
<dbReference type="Proteomes" id="UP001247283">
    <property type="component" value="Segment"/>
</dbReference>
<dbReference type="Gene3D" id="1.10.287.2480">
    <property type="match status" value="1"/>
</dbReference>
<keyword evidence="9" id="KW-0946">Virion</keyword>
<dbReference type="Gene3D" id="6.10.10.110">
    <property type="match status" value="1"/>
</dbReference>
<evidence type="ECO:0000256" key="16">
    <source>
        <dbReference type="ARBA" id="ARBA00023180"/>
    </source>
</evidence>
<feature type="coiled-coil region" evidence="19">
    <location>
        <begin position="125"/>
        <end position="155"/>
    </location>
</feature>
<evidence type="ECO:0000256" key="14">
    <source>
        <dbReference type="ARBA" id="ARBA00023136"/>
    </source>
</evidence>
<evidence type="ECO:0000256" key="15">
    <source>
        <dbReference type="ARBA" id="ARBA00023157"/>
    </source>
</evidence>
<keyword evidence="14 18" id="KW-0472">Membrane</keyword>
<evidence type="ECO:0000313" key="20">
    <source>
        <dbReference type="EMBL" id="UQM99545.1"/>
    </source>
</evidence>